<organism evidence="2">
    <name type="scientific">viral metagenome</name>
    <dbReference type="NCBI Taxonomy" id="1070528"/>
    <lineage>
        <taxon>unclassified sequences</taxon>
        <taxon>metagenomes</taxon>
        <taxon>organismal metagenomes</taxon>
    </lineage>
</organism>
<evidence type="ECO:0000313" key="2">
    <source>
        <dbReference type="EMBL" id="QHS95310.1"/>
    </source>
</evidence>
<protein>
    <recommendedName>
        <fullName evidence="3">Glycosyltransferase</fullName>
    </recommendedName>
</protein>
<proteinExistence type="predicted"/>
<evidence type="ECO:0000256" key="1">
    <source>
        <dbReference type="ARBA" id="ARBA00022679"/>
    </source>
</evidence>
<dbReference type="GO" id="GO:0016020">
    <property type="term" value="C:membrane"/>
    <property type="evidence" value="ECO:0007669"/>
    <property type="project" value="GOC"/>
</dbReference>
<name>A0A6C0BTC0_9ZZZZ</name>
<dbReference type="GO" id="GO:0000030">
    <property type="term" value="F:mannosyltransferase activity"/>
    <property type="evidence" value="ECO:0007669"/>
    <property type="project" value="TreeGrafter"/>
</dbReference>
<dbReference type="Pfam" id="PF04488">
    <property type="entry name" value="Gly_transf_sug"/>
    <property type="match status" value="1"/>
</dbReference>
<dbReference type="Gene3D" id="3.90.550.20">
    <property type="match status" value="1"/>
</dbReference>
<dbReference type="InterPro" id="IPR007577">
    <property type="entry name" value="GlycoTrfase_DXD_sugar-bd_CS"/>
</dbReference>
<dbReference type="GO" id="GO:0051999">
    <property type="term" value="P:mannosyl-inositol phosphorylceramide biosynthetic process"/>
    <property type="evidence" value="ECO:0007669"/>
    <property type="project" value="TreeGrafter"/>
</dbReference>
<dbReference type="InterPro" id="IPR051706">
    <property type="entry name" value="Glycosyltransferase_domain"/>
</dbReference>
<dbReference type="PANTHER" id="PTHR32385:SF15">
    <property type="entry name" value="INOSITOL PHOSPHOCERAMIDE MANNOSYLTRANSFERASE 1"/>
    <property type="match status" value="1"/>
</dbReference>
<dbReference type="AlphaFoldDB" id="A0A6C0BTC0"/>
<reference evidence="2" key="1">
    <citation type="journal article" date="2020" name="Nature">
        <title>Giant virus diversity and host interactions through global metagenomics.</title>
        <authorList>
            <person name="Schulz F."/>
            <person name="Roux S."/>
            <person name="Paez-Espino D."/>
            <person name="Jungbluth S."/>
            <person name="Walsh D.A."/>
            <person name="Denef V.J."/>
            <person name="McMahon K.D."/>
            <person name="Konstantinidis K.T."/>
            <person name="Eloe-Fadrosh E.A."/>
            <person name="Kyrpides N.C."/>
            <person name="Woyke T."/>
        </authorList>
    </citation>
    <scope>NUCLEOTIDE SEQUENCE</scope>
    <source>
        <strain evidence="2">GVMAG-M-3300018428-35</strain>
    </source>
</reference>
<evidence type="ECO:0008006" key="3">
    <source>
        <dbReference type="Google" id="ProtNLM"/>
    </source>
</evidence>
<dbReference type="InterPro" id="IPR029044">
    <property type="entry name" value="Nucleotide-diphossugar_trans"/>
</dbReference>
<dbReference type="PANTHER" id="PTHR32385">
    <property type="entry name" value="MANNOSYL PHOSPHORYLINOSITOL CERAMIDE SYNTHASE"/>
    <property type="match status" value="1"/>
</dbReference>
<keyword evidence="1" id="KW-0808">Transferase</keyword>
<accession>A0A6C0BTC0</accession>
<dbReference type="EMBL" id="MN739247">
    <property type="protein sequence ID" value="QHS95310.1"/>
    <property type="molecule type" value="Genomic_DNA"/>
</dbReference>
<dbReference type="SUPFAM" id="SSF53448">
    <property type="entry name" value="Nucleotide-diphospho-sugar transferases"/>
    <property type="match status" value="1"/>
</dbReference>
<sequence length="284" mass="33678">MKEWISPIPRKVHLIWIGGDPPDYFSSFVESFEKNMPEFEIKIWGNKDLKKKNFPLTYDYIKKAKKYHGKPMREDEDLGGHILYNAKGEPYLHSKWAQITDLMRLEIVYTHGGYYFDTTFEILKPMYKLFNKKYKFVGCNEVPRFKNVAFLSNSFFGAIKKSPILKRLLTKRSLNNIRFDSIYVDNETGPAYLRSAIKSSDKNYKIFPSTYFYPFVEEYSPGQDPPYRKSGKNKCFSNKKTKKKKKIKKGYIEYPCKKYPKSYALKHWQLGKSWSVPTEYYTDD</sequence>